<evidence type="ECO:0000313" key="3">
    <source>
        <dbReference type="EMBL" id="CAB4825267.1"/>
    </source>
</evidence>
<protein>
    <submittedName>
        <fullName evidence="4">Unannotated protein</fullName>
    </submittedName>
</protein>
<evidence type="ECO:0000313" key="4">
    <source>
        <dbReference type="EMBL" id="CAB4865914.1"/>
    </source>
</evidence>
<accession>A0A6J7DAD2</accession>
<keyword evidence="2" id="KW-0472">Membrane</keyword>
<proteinExistence type="predicted"/>
<dbReference type="EMBL" id="CAFABE010000024">
    <property type="protein sequence ID" value="CAB4825267.1"/>
    <property type="molecule type" value="Genomic_DNA"/>
</dbReference>
<evidence type="ECO:0000256" key="1">
    <source>
        <dbReference type="SAM" id="MobiDB-lite"/>
    </source>
</evidence>
<feature type="transmembrane region" description="Helical" evidence="2">
    <location>
        <begin position="42"/>
        <end position="64"/>
    </location>
</feature>
<organism evidence="4">
    <name type="scientific">freshwater metagenome</name>
    <dbReference type="NCBI Taxonomy" id="449393"/>
    <lineage>
        <taxon>unclassified sequences</taxon>
        <taxon>metagenomes</taxon>
        <taxon>ecological metagenomes</taxon>
    </lineage>
</organism>
<dbReference type="EMBL" id="CAFBPM010000005">
    <property type="protein sequence ID" value="CAB5017753.1"/>
    <property type="molecule type" value="Genomic_DNA"/>
</dbReference>
<keyword evidence="2" id="KW-0812">Transmembrane</keyword>
<evidence type="ECO:0000313" key="5">
    <source>
        <dbReference type="EMBL" id="CAB5017753.1"/>
    </source>
</evidence>
<name>A0A6J7DAD2_9ZZZZ</name>
<evidence type="ECO:0000256" key="2">
    <source>
        <dbReference type="SAM" id="Phobius"/>
    </source>
</evidence>
<reference evidence="4" key="1">
    <citation type="submission" date="2020-05" db="EMBL/GenBank/DDBJ databases">
        <authorList>
            <person name="Chiriac C."/>
            <person name="Salcher M."/>
            <person name="Ghai R."/>
            <person name="Kavagutti S V."/>
        </authorList>
    </citation>
    <scope>NUCLEOTIDE SEQUENCE</scope>
</reference>
<gene>
    <name evidence="3" type="ORF">UFOPK3164_00706</name>
    <name evidence="4" type="ORF">UFOPK3427_00485</name>
    <name evidence="5" type="ORF">UFOPK4112_00716</name>
</gene>
<feature type="compositionally biased region" description="Basic and acidic residues" evidence="1">
    <location>
        <begin position="75"/>
        <end position="86"/>
    </location>
</feature>
<dbReference type="EMBL" id="CAFBLT010000001">
    <property type="protein sequence ID" value="CAB4865914.1"/>
    <property type="molecule type" value="Genomic_DNA"/>
</dbReference>
<sequence>MRSRWFSPRAFLLHVGLILWVAGCIAAGWWQIARAVEGNALSYVYAIEWPVFAAAGVVGWWALIHSTAPSEAERAERKAFEDEQRMKAQAAKRRPDEEDDAMRAYNDHLAQLSGLDVPPKKET</sequence>
<dbReference type="AlphaFoldDB" id="A0A6J7DAD2"/>
<keyword evidence="2" id="KW-1133">Transmembrane helix</keyword>
<feature type="region of interest" description="Disordered" evidence="1">
    <location>
        <begin position="75"/>
        <end position="99"/>
    </location>
</feature>